<dbReference type="InterPro" id="IPR029056">
    <property type="entry name" value="Ribokinase-like"/>
</dbReference>
<protein>
    <submittedName>
        <fullName evidence="8">Carbohydrate kinase</fullName>
    </submittedName>
</protein>
<keyword evidence="2" id="KW-0808">Transferase</keyword>
<evidence type="ECO:0000313" key="9">
    <source>
        <dbReference type="Proteomes" id="UP001501084"/>
    </source>
</evidence>
<comment type="caution">
    <text evidence="8">The sequence shown here is derived from an EMBL/GenBank/DDBJ whole genome shotgun (WGS) entry which is preliminary data.</text>
</comment>
<evidence type="ECO:0000259" key="7">
    <source>
        <dbReference type="Pfam" id="PF00294"/>
    </source>
</evidence>
<dbReference type="Pfam" id="PF00294">
    <property type="entry name" value="PfkB"/>
    <property type="match status" value="1"/>
</dbReference>
<accession>A0ABN3B7S4</accession>
<dbReference type="InterPro" id="IPR002173">
    <property type="entry name" value="Carboh/pur_kinase_PfkB_CS"/>
</dbReference>
<dbReference type="RefSeq" id="WP_346058497.1">
    <property type="nucleotide sequence ID" value="NZ_BAAAOP010000012.1"/>
</dbReference>
<feature type="region of interest" description="Disordered" evidence="6">
    <location>
        <begin position="290"/>
        <end position="313"/>
    </location>
</feature>
<dbReference type="PROSITE" id="PS00584">
    <property type="entry name" value="PFKB_KINASES_2"/>
    <property type="match status" value="1"/>
</dbReference>
<proteinExistence type="inferred from homology"/>
<feature type="domain" description="Carbohydrate kinase PfkB" evidence="7">
    <location>
        <begin position="20"/>
        <end position="293"/>
    </location>
</feature>
<evidence type="ECO:0000256" key="5">
    <source>
        <dbReference type="ARBA" id="ARBA00022840"/>
    </source>
</evidence>
<evidence type="ECO:0000313" key="8">
    <source>
        <dbReference type="EMBL" id="GAA2189927.1"/>
    </source>
</evidence>
<dbReference type="Proteomes" id="UP001501084">
    <property type="component" value="Unassembled WGS sequence"/>
</dbReference>
<dbReference type="Gene3D" id="3.40.1190.20">
    <property type="match status" value="1"/>
</dbReference>
<keyword evidence="4 8" id="KW-0418">Kinase</keyword>
<dbReference type="EMBL" id="BAAAOP010000012">
    <property type="protein sequence ID" value="GAA2189927.1"/>
    <property type="molecule type" value="Genomic_DNA"/>
</dbReference>
<evidence type="ECO:0000256" key="2">
    <source>
        <dbReference type="ARBA" id="ARBA00022679"/>
    </source>
</evidence>
<gene>
    <name evidence="8" type="ORF">GCM10009786_25090</name>
</gene>
<evidence type="ECO:0000256" key="4">
    <source>
        <dbReference type="ARBA" id="ARBA00022777"/>
    </source>
</evidence>
<comment type="similarity">
    <text evidence="1">Belongs to the carbohydrate kinase PfkB family.</text>
</comment>
<organism evidence="8 9">
    <name type="scientific">Leucobacter alluvii</name>
    <dbReference type="NCBI Taxonomy" id="340321"/>
    <lineage>
        <taxon>Bacteria</taxon>
        <taxon>Bacillati</taxon>
        <taxon>Actinomycetota</taxon>
        <taxon>Actinomycetes</taxon>
        <taxon>Micrococcales</taxon>
        <taxon>Microbacteriaceae</taxon>
        <taxon>Leucobacter</taxon>
    </lineage>
</organism>
<sequence>MKHATTGAPRALVFGEALVDVIDGTAFPGGSPLNVAVGLSRLGVATTLATRFGDDAHGAQIADHLRASDVSFAEPVPGAETSRAEVTLDATGQAQYRFVLDSELPATPLDGIGLVHTGSLGAVLTPGAATVAAAFDDPGSRLRSYDPNIRPDLMKDHGATLDQVERLAARSHIVKMSDEDAEWLYPGQDLDAVLARMVALGASLAVVTRGAAGCIARFADSGAAAPADRVAVVDTVGAGDSFMAALLAAVLDGPLAASLLAGDPPAPHDVEHALQFAARAAGITASRAGANPPWTRELAGEAHGEPATFPATS</sequence>
<evidence type="ECO:0000256" key="1">
    <source>
        <dbReference type="ARBA" id="ARBA00010688"/>
    </source>
</evidence>
<reference evidence="8 9" key="1">
    <citation type="journal article" date="2019" name="Int. J. Syst. Evol. Microbiol.">
        <title>The Global Catalogue of Microorganisms (GCM) 10K type strain sequencing project: providing services to taxonomists for standard genome sequencing and annotation.</title>
        <authorList>
            <consortium name="The Broad Institute Genomics Platform"/>
            <consortium name="The Broad Institute Genome Sequencing Center for Infectious Disease"/>
            <person name="Wu L."/>
            <person name="Ma J."/>
        </authorList>
    </citation>
    <scope>NUCLEOTIDE SEQUENCE [LARGE SCALE GENOMIC DNA]</scope>
    <source>
        <strain evidence="8 9">JCM 14919</strain>
    </source>
</reference>
<evidence type="ECO:0000256" key="3">
    <source>
        <dbReference type="ARBA" id="ARBA00022741"/>
    </source>
</evidence>
<dbReference type="GO" id="GO:0016301">
    <property type="term" value="F:kinase activity"/>
    <property type="evidence" value="ECO:0007669"/>
    <property type="project" value="UniProtKB-KW"/>
</dbReference>
<keyword evidence="5" id="KW-0067">ATP-binding</keyword>
<name>A0ABN3B7S4_9MICO</name>
<dbReference type="PANTHER" id="PTHR43085:SF1">
    <property type="entry name" value="PSEUDOURIDINE KINASE-RELATED"/>
    <property type="match status" value="1"/>
</dbReference>
<dbReference type="SUPFAM" id="SSF53613">
    <property type="entry name" value="Ribokinase-like"/>
    <property type="match status" value="1"/>
</dbReference>
<dbReference type="PANTHER" id="PTHR43085">
    <property type="entry name" value="HEXOKINASE FAMILY MEMBER"/>
    <property type="match status" value="1"/>
</dbReference>
<dbReference type="CDD" id="cd01167">
    <property type="entry name" value="bac_FRK"/>
    <property type="match status" value="1"/>
</dbReference>
<dbReference type="InterPro" id="IPR011611">
    <property type="entry name" value="PfkB_dom"/>
</dbReference>
<keyword evidence="9" id="KW-1185">Reference proteome</keyword>
<dbReference type="InterPro" id="IPR050306">
    <property type="entry name" value="PfkB_Carbo_kinase"/>
</dbReference>
<evidence type="ECO:0000256" key="6">
    <source>
        <dbReference type="SAM" id="MobiDB-lite"/>
    </source>
</evidence>
<dbReference type="PROSITE" id="PS00583">
    <property type="entry name" value="PFKB_KINASES_1"/>
    <property type="match status" value="1"/>
</dbReference>
<keyword evidence="3" id="KW-0547">Nucleotide-binding</keyword>